<name>A0ABR1KTM0_9PEZI</name>
<keyword evidence="2" id="KW-1185">Reference proteome</keyword>
<dbReference type="Proteomes" id="UP001363622">
    <property type="component" value="Unassembled WGS sequence"/>
</dbReference>
<protein>
    <recommendedName>
        <fullName evidence="3">Glutathione S-transferase</fullName>
    </recommendedName>
</protein>
<feature type="non-terminal residue" evidence="1">
    <location>
        <position position="1"/>
    </location>
</feature>
<dbReference type="EMBL" id="JBBPHU010000004">
    <property type="protein sequence ID" value="KAK7518613.1"/>
    <property type="molecule type" value="Genomic_DNA"/>
</dbReference>
<reference evidence="1 2" key="1">
    <citation type="submission" date="2024-04" db="EMBL/GenBank/DDBJ databases">
        <title>Phyllosticta paracitricarpa is synonymous to the EU quarantine fungus P. citricarpa based on phylogenomic analyses.</title>
        <authorList>
            <consortium name="Lawrence Berkeley National Laboratory"/>
            <person name="Van Ingen-Buijs V.A."/>
            <person name="Van Westerhoven A.C."/>
            <person name="Haridas S."/>
            <person name="Skiadas P."/>
            <person name="Martin F."/>
            <person name="Groenewald J.Z."/>
            <person name="Crous P.W."/>
            <person name="Seidl M.F."/>
        </authorList>
    </citation>
    <scope>NUCLEOTIDE SEQUENCE [LARGE SCALE GENOMIC DNA]</scope>
    <source>
        <strain evidence="1 2">CBS 123371</strain>
    </source>
</reference>
<sequence length="103" mass="11494">WLHAAEATFLLHSLAIMYARRYYPADTPRAGLAMATNFENDFRWLESELERSERGGGGGGGGGSGLAGKEVTVADAMMQFSVRFILEKGLGTRKGRWRRIKEW</sequence>
<dbReference type="Gene3D" id="1.20.1050.10">
    <property type="match status" value="1"/>
</dbReference>
<proteinExistence type="predicted"/>
<dbReference type="InterPro" id="IPR036282">
    <property type="entry name" value="Glutathione-S-Trfase_C_sf"/>
</dbReference>
<evidence type="ECO:0000313" key="2">
    <source>
        <dbReference type="Proteomes" id="UP001363622"/>
    </source>
</evidence>
<gene>
    <name evidence="1" type="ORF">IWZ03DRAFT_309070</name>
</gene>
<evidence type="ECO:0008006" key="3">
    <source>
        <dbReference type="Google" id="ProtNLM"/>
    </source>
</evidence>
<evidence type="ECO:0000313" key="1">
    <source>
        <dbReference type="EMBL" id="KAK7518613.1"/>
    </source>
</evidence>
<accession>A0ABR1KTM0</accession>
<comment type="caution">
    <text evidence="1">The sequence shown here is derived from an EMBL/GenBank/DDBJ whole genome shotgun (WGS) entry which is preliminary data.</text>
</comment>
<dbReference type="SUPFAM" id="SSF47616">
    <property type="entry name" value="GST C-terminal domain-like"/>
    <property type="match status" value="1"/>
</dbReference>
<organism evidence="1 2">
    <name type="scientific">Phyllosticta citriasiana</name>
    <dbReference type="NCBI Taxonomy" id="595635"/>
    <lineage>
        <taxon>Eukaryota</taxon>
        <taxon>Fungi</taxon>
        <taxon>Dikarya</taxon>
        <taxon>Ascomycota</taxon>
        <taxon>Pezizomycotina</taxon>
        <taxon>Dothideomycetes</taxon>
        <taxon>Dothideomycetes incertae sedis</taxon>
        <taxon>Botryosphaeriales</taxon>
        <taxon>Phyllostictaceae</taxon>
        <taxon>Phyllosticta</taxon>
    </lineage>
</organism>